<proteinExistence type="predicted"/>
<evidence type="ECO:0000256" key="1">
    <source>
        <dbReference type="SAM" id="SignalP"/>
    </source>
</evidence>
<feature type="signal peptide" evidence="1">
    <location>
        <begin position="1"/>
        <end position="20"/>
    </location>
</feature>
<dbReference type="PANTHER" id="PTHR30383">
    <property type="entry name" value="THIOESTERASE 1/PROTEASE 1/LYSOPHOSPHOLIPASE L1"/>
    <property type="match status" value="1"/>
</dbReference>
<evidence type="ECO:0000259" key="2">
    <source>
        <dbReference type="Pfam" id="PF13472"/>
    </source>
</evidence>
<dbReference type="EMBL" id="CP025958">
    <property type="protein sequence ID" value="AWM41586.1"/>
    <property type="molecule type" value="Genomic_DNA"/>
</dbReference>
<dbReference type="RefSeq" id="WP_010035617.1">
    <property type="nucleotide sequence ID" value="NZ_CP025958.1"/>
</dbReference>
<dbReference type="PANTHER" id="PTHR30383:SF5">
    <property type="entry name" value="SGNH HYDROLASE-TYPE ESTERASE DOMAIN-CONTAINING PROTEIN"/>
    <property type="match status" value="1"/>
</dbReference>
<evidence type="ECO:0000313" key="4">
    <source>
        <dbReference type="Proteomes" id="UP000245802"/>
    </source>
</evidence>
<keyword evidence="4" id="KW-1185">Reference proteome</keyword>
<dbReference type="InterPro" id="IPR036514">
    <property type="entry name" value="SGNH_hydro_sf"/>
</dbReference>
<accession>A0A2Z3HCY3</accession>
<protein>
    <recommendedName>
        <fullName evidence="2">SGNH hydrolase-type esterase domain-containing protein</fullName>
    </recommendedName>
</protein>
<dbReference type="InterPro" id="IPR013830">
    <property type="entry name" value="SGNH_hydro"/>
</dbReference>
<dbReference type="AlphaFoldDB" id="A0A2Z3HCY3"/>
<dbReference type="CDD" id="cd01834">
    <property type="entry name" value="SGNH_hydrolase_like_2"/>
    <property type="match status" value="1"/>
</dbReference>
<feature type="chain" id="PRO_5016250924" description="SGNH hydrolase-type esterase domain-containing protein" evidence="1">
    <location>
        <begin position="21"/>
        <end position="434"/>
    </location>
</feature>
<dbReference type="InterPro" id="IPR051532">
    <property type="entry name" value="Ester_Hydrolysis_Enzymes"/>
</dbReference>
<gene>
    <name evidence="3" type="ORF">C1280_34340</name>
</gene>
<dbReference type="GO" id="GO:0004622">
    <property type="term" value="F:phosphatidylcholine lysophospholipase activity"/>
    <property type="evidence" value="ECO:0007669"/>
    <property type="project" value="TreeGrafter"/>
</dbReference>
<dbReference type="SUPFAM" id="SSF52266">
    <property type="entry name" value="SGNH hydrolase"/>
    <property type="match status" value="1"/>
</dbReference>
<reference evidence="3 4" key="1">
    <citation type="submission" date="2018-01" db="EMBL/GenBank/DDBJ databases">
        <title>G. obscuriglobus.</title>
        <authorList>
            <person name="Franke J."/>
            <person name="Blomberg W."/>
            <person name="Selmecki A."/>
        </authorList>
    </citation>
    <scope>NUCLEOTIDE SEQUENCE [LARGE SCALE GENOMIC DNA]</scope>
    <source>
        <strain evidence="3 4">DSM 5831</strain>
    </source>
</reference>
<organism evidence="3 4">
    <name type="scientific">Gemmata obscuriglobus</name>
    <dbReference type="NCBI Taxonomy" id="114"/>
    <lineage>
        <taxon>Bacteria</taxon>
        <taxon>Pseudomonadati</taxon>
        <taxon>Planctomycetota</taxon>
        <taxon>Planctomycetia</taxon>
        <taxon>Gemmatales</taxon>
        <taxon>Gemmataceae</taxon>
        <taxon>Gemmata</taxon>
    </lineage>
</organism>
<name>A0A2Z3HCY3_9BACT</name>
<sequence length="434" mass="46939">MSRLLLFAALAAFLGFTPDAPVTRAAEPKPVAAAADGNDFFFKPNDRIVFLGDSITAQYQYSTYIELYLTTRMPKGNFTFINAGIGGDTANGGAARFQSQVLAEKPTAITINFGMNDGGYGGFNPDACKRFAERTSAMLDMATKAGARVALLSPNAVDRRNKSNGKQYVETQKQFYAPLKELAAKHKVSFVDQYAITRAATDKMEIDDPTAKKAVPYYDGFHTSPPGGLLMAHAILTGLNAPALVSDVAVDASAGKADAKSCKVGDVSVLPNTAGVSFTRTDEALPLPIQKDWLPMLPYTNELKDLNYYGLTVKGLKDGSYVVSVDGAAVGTYSAKDLAAGVNVGNVTAGPVWEQANKVLQAINAKNQLVAQRFFDVVMFQFPNKEWLKDVAETVTARRTFELAKRMEKIDAAQKDIYKLAAPVTRKWEVKPAQ</sequence>
<dbReference type="Proteomes" id="UP000245802">
    <property type="component" value="Chromosome"/>
</dbReference>
<feature type="domain" description="SGNH hydrolase-type esterase" evidence="2">
    <location>
        <begin position="50"/>
        <end position="226"/>
    </location>
</feature>
<dbReference type="OrthoDB" id="9794725at2"/>
<dbReference type="Pfam" id="PF13472">
    <property type="entry name" value="Lipase_GDSL_2"/>
    <property type="match status" value="1"/>
</dbReference>
<dbReference type="Gene3D" id="3.40.50.1110">
    <property type="entry name" value="SGNH hydrolase"/>
    <property type="match status" value="1"/>
</dbReference>
<evidence type="ECO:0000313" key="3">
    <source>
        <dbReference type="EMBL" id="AWM41586.1"/>
    </source>
</evidence>
<dbReference type="KEGG" id="gog:C1280_34340"/>
<keyword evidence="1" id="KW-0732">Signal</keyword>